<accession>A0ABN0X9Y7</accession>
<dbReference type="PROSITE" id="PS50975">
    <property type="entry name" value="ATP_GRASP"/>
    <property type="match status" value="1"/>
</dbReference>
<dbReference type="PANTHER" id="PTHR43585:SF2">
    <property type="entry name" value="ATP-GRASP ENZYME FSQD"/>
    <property type="match status" value="1"/>
</dbReference>
<dbReference type="RefSeq" id="WP_344119443.1">
    <property type="nucleotide sequence ID" value="NZ_BAAABW010000021.1"/>
</dbReference>
<keyword evidence="2 4" id="KW-0547">Nucleotide-binding</keyword>
<dbReference type="InterPro" id="IPR052032">
    <property type="entry name" value="ATP-dep_AA_Ligase"/>
</dbReference>
<proteinExistence type="predicted"/>
<evidence type="ECO:0000256" key="3">
    <source>
        <dbReference type="ARBA" id="ARBA00022840"/>
    </source>
</evidence>
<dbReference type="InterPro" id="IPR003806">
    <property type="entry name" value="ATP-grasp_PylC-type"/>
</dbReference>
<feature type="domain" description="ATP-grasp" evidence="5">
    <location>
        <begin position="118"/>
        <end position="325"/>
    </location>
</feature>
<name>A0ABN0X9Y7_9ACTN</name>
<dbReference type="PANTHER" id="PTHR43585">
    <property type="entry name" value="FUMIPYRROLE BIOSYNTHESIS PROTEIN C"/>
    <property type="match status" value="1"/>
</dbReference>
<comment type="caution">
    <text evidence="6">The sequence shown here is derived from an EMBL/GenBank/DDBJ whole genome shotgun (WGS) entry which is preliminary data.</text>
</comment>
<evidence type="ECO:0000256" key="4">
    <source>
        <dbReference type="PROSITE-ProRule" id="PRU00409"/>
    </source>
</evidence>
<dbReference type="SUPFAM" id="SSF56059">
    <property type="entry name" value="Glutathione synthetase ATP-binding domain-like"/>
    <property type="match status" value="1"/>
</dbReference>
<dbReference type="Proteomes" id="UP001500063">
    <property type="component" value="Unassembled WGS sequence"/>
</dbReference>
<keyword evidence="3 4" id="KW-0067">ATP-binding</keyword>
<dbReference type="EMBL" id="BAAABW010000021">
    <property type="protein sequence ID" value="GAA0358273.1"/>
    <property type="molecule type" value="Genomic_DNA"/>
</dbReference>
<evidence type="ECO:0000313" key="7">
    <source>
        <dbReference type="Proteomes" id="UP001500063"/>
    </source>
</evidence>
<reference evidence="6 7" key="1">
    <citation type="journal article" date="2019" name="Int. J. Syst. Evol. Microbiol.">
        <title>The Global Catalogue of Microorganisms (GCM) 10K type strain sequencing project: providing services to taxonomists for standard genome sequencing and annotation.</title>
        <authorList>
            <consortium name="The Broad Institute Genomics Platform"/>
            <consortium name="The Broad Institute Genome Sequencing Center for Infectious Disease"/>
            <person name="Wu L."/>
            <person name="Ma J."/>
        </authorList>
    </citation>
    <scope>NUCLEOTIDE SEQUENCE [LARGE SCALE GENOMIC DNA]</scope>
    <source>
        <strain evidence="6 7">JCM 4565</strain>
    </source>
</reference>
<gene>
    <name evidence="6" type="ORF">GCM10010319_39550</name>
</gene>
<evidence type="ECO:0000256" key="2">
    <source>
        <dbReference type="ARBA" id="ARBA00022741"/>
    </source>
</evidence>
<evidence type="ECO:0000256" key="1">
    <source>
        <dbReference type="ARBA" id="ARBA00022598"/>
    </source>
</evidence>
<sequence>MEAAVTGSDFVQLGATRDGLDPYLDCARRRSLRAVLVETPAYLRWRKLLGRRPFDLEIGVEEPQDPEQVREALAAAQVRPALLLSGFERYVYTAFSLARSLRALPWPSVGEDFRPLDKQELRSAVHRVAGHLAQPRHLLLGAETGGETEEIGYPQVIKPVDGGGGLGVLLVRSADRRPAALKYIESLANYGGGEFTGVVTEEFVEGPEVSLQGVAHAGKPILLSVCEKLTAVEDIPDASGLAGFREVGHIARHGNTVSPELLELAQSCLDATGYREGPFHIDAILGPDGPVLVEMGFRLSGGSLVALIKQATGADWAELVFRIHLDGEDPGQLVEPDGTKSIGQIRAVSEDQLTAAAEIAPAGCSVQVLPVGPTPSFAELTADELTILASDITRHSGSVGRVLVTSAQDGDVRSVLSSLAENRRRD</sequence>
<protein>
    <recommendedName>
        <fullName evidence="5">ATP-grasp domain-containing protein</fullName>
    </recommendedName>
</protein>
<dbReference type="Gene3D" id="3.30.470.20">
    <property type="entry name" value="ATP-grasp fold, B domain"/>
    <property type="match status" value="1"/>
</dbReference>
<dbReference type="Pfam" id="PF02655">
    <property type="entry name" value="ATP-grasp_3"/>
    <property type="match status" value="1"/>
</dbReference>
<dbReference type="InterPro" id="IPR011761">
    <property type="entry name" value="ATP-grasp"/>
</dbReference>
<keyword evidence="1" id="KW-0436">Ligase</keyword>
<evidence type="ECO:0000313" key="6">
    <source>
        <dbReference type="EMBL" id="GAA0358273.1"/>
    </source>
</evidence>
<organism evidence="6 7">
    <name type="scientific">Streptomyces blastmyceticus</name>
    <dbReference type="NCBI Taxonomy" id="68180"/>
    <lineage>
        <taxon>Bacteria</taxon>
        <taxon>Bacillati</taxon>
        <taxon>Actinomycetota</taxon>
        <taxon>Actinomycetes</taxon>
        <taxon>Kitasatosporales</taxon>
        <taxon>Streptomycetaceae</taxon>
        <taxon>Streptomyces</taxon>
    </lineage>
</organism>
<evidence type="ECO:0000259" key="5">
    <source>
        <dbReference type="PROSITE" id="PS50975"/>
    </source>
</evidence>
<keyword evidence="7" id="KW-1185">Reference proteome</keyword>